<dbReference type="SMART" id="SM00382">
    <property type="entry name" value="AAA"/>
    <property type="match status" value="1"/>
</dbReference>
<dbReference type="InterPro" id="IPR027417">
    <property type="entry name" value="P-loop_NTPase"/>
</dbReference>
<proteinExistence type="inferred from homology"/>
<evidence type="ECO:0000256" key="1">
    <source>
        <dbReference type="ARBA" id="ARBA00007913"/>
    </source>
</evidence>
<evidence type="ECO:0000256" key="5">
    <source>
        <dbReference type="ARBA" id="ARBA00022840"/>
    </source>
</evidence>
<dbReference type="SUPFAM" id="SSF52540">
    <property type="entry name" value="P-loop containing nucleoside triphosphate hydrolases"/>
    <property type="match status" value="1"/>
</dbReference>
<dbReference type="Gene3D" id="3.40.50.300">
    <property type="entry name" value="P-loop containing nucleotide triphosphate hydrolases"/>
    <property type="match status" value="2"/>
</dbReference>
<evidence type="ECO:0000256" key="2">
    <source>
        <dbReference type="ARBA" id="ARBA00022741"/>
    </source>
</evidence>
<dbReference type="AlphaFoldDB" id="A0A848AZI6"/>
<accession>A0A848AZI6</accession>
<dbReference type="GO" id="GO:0005524">
    <property type="term" value="F:ATP binding"/>
    <property type="evidence" value="ECO:0007669"/>
    <property type="project" value="UniProtKB-KW"/>
</dbReference>
<dbReference type="Proteomes" id="UP000576225">
    <property type="component" value="Unassembled WGS sequence"/>
</dbReference>
<dbReference type="PANTHER" id="PTHR43788">
    <property type="entry name" value="DNA2/NAM7 HELICASE FAMILY MEMBER"/>
    <property type="match status" value="1"/>
</dbReference>
<keyword evidence="3" id="KW-0378">Hydrolase</keyword>
<protein>
    <submittedName>
        <fullName evidence="7">AAA family ATPase</fullName>
    </submittedName>
</protein>
<evidence type="ECO:0000256" key="4">
    <source>
        <dbReference type="ARBA" id="ARBA00022806"/>
    </source>
</evidence>
<evidence type="ECO:0000313" key="7">
    <source>
        <dbReference type="EMBL" id="NMD88995.1"/>
    </source>
</evidence>
<comment type="similarity">
    <text evidence="1">Belongs to the DNA2/NAM7 helicase family.</text>
</comment>
<organism evidence="7 8">
    <name type="scientific">Victivallis vadensis</name>
    <dbReference type="NCBI Taxonomy" id="172901"/>
    <lineage>
        <taxon>Bacteria</taxon>
        <taxon>Pseudomonadati</taxon>
        <taxon>Lentisphaerota</taxon>
        <taxon>Lentisphaeria</taxon>
        <taxon>Victivallales</taxon>
        <taxon>Victivallaceae</taxon>
        <taxon>Victivallis</taxon>
    </lineage>
</organism>
<dbReference type="EMBL" id="JABAEW010000069">
    <property type="protein sequence ID" value="NMD88995.1"/>
    <property type="molecule type" value="Genomic_DNA"/>
</dbReference>
<feature type="domain" description="AAA+ ATPase" evidence="6">
    <location>
        <begin position="405"/>
        <end position="563"/>
    </location>
</feature>
<dbReference type="GO" id="GO:0016787">
    <property type="term" value="F:hydrolase activity"/>
    <property type="evidence" value="ECO:0007669"/>
    <property type="project" value="UniProtKB-KW"/>
</dbReference>
<dbReference type="PANTHER" id="PTHR43788:SF8">
    <property type="entry name" value="DNA-BINDING PROTEIN SMUBP-2"/>
    <property type="match status" value="1"/>
</dbReference>
<comment type="caution">
    <text evidence="7">The sequence shown here is derived from an EMBL/GenBank/DDBJ whole genome shotgun (WGS) entry which is preliminary data.</text>
</comment>
<keyword evidence="5" id="KW-0067">ATP-binding</keyword>
<dbReference type="InterPro" id="IPR050534">
    <property type="entry name" value="Coronavir_polyprotein_1ab"/>
</dbReference>
<evidence type="ECO:0000259" key="6">
    <source>
        <dbReference type="SMART" id="SM00382"/>
    </source>
</evidence>
<dbReference type="InterPro" id="IPR047187">
    <property type="entry name" value="SF1_C_Upf1"/>
</dbReference>
<dbReference type="InterPro" id="IPR041677">
    <property type="entry name" value="DNA2/NAM7_AAA_11"/>
</dbReference>
<evidence type="ECO:0000313" key="8">
    <source>
        <dbReference type="Proteomes" id="UP000576225"/>
    </source>
</evidence>
<dbReference type="Pfam" id="PF13087">
    <property type="entry name" value="AAA_12"/>
    <property type="match status" value="1"/>
</dbReference>
<reference evidence="7 8" key="1">
    <citation type="submission" date="2020-04" db="EMBL/GenBank/DDBJ databases">
        <authorList>
            <person name="Hitch T.C.A."/>
            <person name="Wylensek D."/>
            <person name="Clavel T."/>
        </authorList>
    </citation>
    <scope>NUCLEOTIDE SEQUENCE [LARGE SCALE GENOMIC DNA]</scope>
    <source>
        <strain evidence="7 8">COR2-253-APC-1A</strain>
    </source>
</reference>
<evidence type="ECO:0000256" key="3">
    <source>
        <dbReference type="ARBA" id="ARBA00022801"/>
    </source>
</evidence>
<dbReference type="RefSeq" id="WP_168963961.1">
    <property type="nucleotide sequence ID" value="NZ_JABAEW010000069.1"/>
</dbReference>
<gene>
    <name evidence="7" type="ORF">HF882_20635</name>
</gene>
<dbReference type="InterPro" id="IPR041679">
    <property type="entry name" value="DNA2/NAM7-like_C"/>
</dbReference>
<sequence length="857" mass="97113">MGKTEFAPLEYYFAEGKRQWPQTPKLVNSRAFYELWEKVYRPEPFPVGRPFRVAGTVLRLPSAMETLCGHTEWSEVHHCAALIVEGATWSKTFLLRFRDGEPETEELPTVSFDREHSRQQETLELISDVIVWIRRNFPQIDILKMKRREFLAFLVESSAGYTAGTVNQIRRMSKPVLREHVRRMLADWAADELNLQMTLPLEGHYAAPQPDRSAGDAAPPGSRVCRRTHWEVYRTVAFLAEISSTALAYARQFELPLAAAEFRPAAKKNTAVVRFPVRSEAPVEEADRFSVFDSDGTPCGLFTVEVVCRAFFYGNLTSEVLECIMQNPQEFSARLPKSPRFHTSEAIRLLERDLAFDTVEEAGAMAWLIGLKECPFQVPDPEAAGFPAGLSPSQKRAWLAATCADNPLVLVQGPPGTGKTFVLEQVLRTLTAQGLNVLVSAPSNAAVDNICRRLFDLPVLRSGSHELNIAPDVAARQWSGKPENRSRFQELREQLGCGSIVAGTHFGILQDESVKDQVRRNGLYDAVLFDEAGMSSLEELLLCTRLGRRAVLFGDHRQLQPFPLRPQIVKTLREKRPVITREEEAILNRSSMEWLAGFRGFPVLMLAESFRCQNPRLLRFASLLFYNAAVRPALNAEYYHLPFRDRLAQYPPETMTFYTTSNLPAELRRESLSFGGSKPGLSNEAEAAVCCFLFYRLLRNYPPEQISIIAPYRKQIRCIRAQLSLAHARRIRPGLASRQWEEFLDSRIATVDSFQGAESDAVIISYVRSNENHVIGFSDNPNRINVAHTRCRKELYIVGDLECLKRGSGSGIFDQMERAFRRDGRIIPLTEPELKRMQREIGLKPMEKVSERACTHT</sequence>
<dbReference type="Pfam" id="PF13086">
    <property type="entry name" value="AAA_11"/>
    <property type="match status" value="1"/>
</dbReference>
<dbReference type="CDD" id="cd18808">
    <property type="entry name" value="SF1_C_Upf1"/>
    <property type="match status" value="1"/>
</dbReference>
<keyword evidence="2" id="KW-0547">Nucleotide-binding</keyword>
<keyword evidence="4" id="KW-0347">Helicase</keyword>
<dbReference type="InterPro" id="IPR003593">
    <property type="entry name" value="AAA+_ATPase"/>
</dbReference>
<dbReference type="GO" id="GO:0043139">
    <property type="term" value="F:5'-3' DNA helicase activity"/>
    <property type="evidence" value="ECO:0007669"/>
    <property type="project" value="TreeGrafter"/>
</dbReference>
<name>A0A848AZI6_9BACT</name>